<evidence type="ECO:0000313" key="3">
    <source>
        <dbReference type="Proteomes" id="UP000245119"/>
    </source>
</evidence>
<feature type="compositionally biased region" description="Low complexity" evidence="1">
    <location>
        <begin position="201"/>
        <end position="210"/>
    </location>
</feature>
<dbReference type="OrthoDB" id="9945857at2759"/>
<proteinExistence type="predicted"/>
<gene>
    <name evidence="2" type="ORF">C0Q70_08150</name>
</gene>
<dbReference type="OMA" id="PRRPVWQ"/>
<keyword evidence="3" id="KW-1185">Reference proteome</keyword>
<feature type="region of interest" description="Disordered" evidence="1">
    <location>
        <begin position="79"/>
        <end position="255"/>
    </location>
</feature>
<sequence length="255" mass="28499">MIILDDLEDENQSAIELLENAEDLEREGVKNIPKSGYKLSKILRARLNEPLVKLNIKFDPHTAVEYSKALNKIMMKGYESDQENTSPGGQNDSEDEEFESVSQVTGPRQPVWQVPESDGDSSSPNGVRPQQRHEKHRHNRRLASSVPGRFHGIPLNTVTSDVRDFRSRGNQTWAPGHHRGDLGSLTDAAQDLSSEQEVEAEGSSSARSGGWVLPEDSDAASIHDWNQRVKGKKRDPRGNIINSQNRTQAKLGYRN</sequence>
<evidence type="ECO:0000313" key="2">
    <source>
        <dbReference type="EMBL" id="PVD32705.1"/>
    </source>
</evidence>
<dbReference type="EMBL" id="PZQS01000004">
    <property type="protein sequence ID" value="PVD32705.1"/>
    <property type="molecule type" value="Genomic_DNA"/>
</dbReference>
<dbReference type="PANTHER" id="PTHR32000">
    <property type="entry name" value="SIMILAR TO HYPOTHETICAL PROTEIN"/>
    <property type="match status" value="1"/>
</dbReference>
<reference evidence="2 3" key="1">
    <citation type="submission" date="2018-04" db="EMBL/GenBank/DDBJ databases">
        <title>The genome of golden apple snail Pomacea canaliculata provides insight into stress tolerance and invasive adaptation.</title>
        <authorList>
            <person name="Liu C."/>
            <person name="Liu B."/>
            <person name="Ren Y."/>
            <person name="Zhang Y."/>
            <person name="Wang H."/>
            <person name="Li S."/>
            <person name="Jiang F."/>
            <person name="Yin L."/>
            <person name="Zhang G."/>
            <person name="Qian W."/>
            <person name="Fan W."/>
        </authorList>
    </citation>
    <scope>NUCLEOTIDE SEQUENCE [LARGE SCALE GENOMIC DNA]</scope>
    <source>
        <strain evidence="2">SZHN2017</strain>
        <tissue evidence="2">Muscle</tissue>
    </source>
</reference>
<comment type="caution">
    <text evidence="2">The sequence shown here is derived from an EMBL/GenBank/DDBJ whole genome shotgun (WGS) entry which is preliminary data.</text>
</comment>
<accession>A0A2T7PH01</accession>
<dbReference type="AlphaFoldDB" id="A0A2T7PH01"/>
<name>A0A2T7PH01_POMCA</name>
<dbReference type="PANTHER" id="PTHR32000:SF3">
    <property type="entry name" value="RIKEN CDNA A830018L16 GENE"/>
    <property type="match status" value="1"/>
</dbReference>
<protein>
    <submittedName>
        <fullName evidence="2">Uncharacterized protein</fullName>
    </submittedName>
</protein>
<organism evidence="2 3">
    <name type="scientific">Pomacea canaliculata</name>
    <name type="common">Golden apple snail</name>
    <dbReference type="NCBI Taxonomy" id="400727"/>
    <lineage>
        <taxon>Eukaryota</taxon>
        <taxon>Metazoa</taxon>
        <taxon>Spiralia</taxon>
        <taxon>Lophotrochozoa</taxon>
        <taxon>Mollusca</taxon>
        <taxon>Gastropoda</taxon>
        <taxon>Caenogastropoda</taxon>
        <taxon>Architaenioglossa</taxon>
        <taxon>Ampullarioidea</taxon>
        <taxon>Ampullariidae</taxon>
        <taxon>Pomacea</taxon>
    </lineage>
</organism>
<evidence type="ECO:0000256" key="1">
    <source>
        <dbReference type="SAM" id="MobiDB-lite"/>
    </source>
</evidence>
<dbReference type="InterPro" id="IPR040687">
    <property type="entry name" value="DUF5586"/>
</dbReference>
<dbReference type="Proteomes" id="UP000245119">
    <property type="component" value="Linkage Group LG4"/>
</dbReference>